<evidence type="ECO:0000313" key="9">
    <source>
        <dbReference type="EMBL" id="HGU40684.1"/>
    </source>
</evidence>
<protein>
    <recommendedName>
        <fullName evidence="2 6">Superoxide dismutase</fullName>
        <ecNumber evidence="2 6">1.15.1.1</ecNumber>
    </recommendedName>
</protein>
<dbReference type="GO" id="GO:0005737">
    <property type="term" value="C:cytoplasm"/>
    <property type="evidence" value="ECO:0007669"/>
    <property type="project" value="TreeGrafter"/>
</dbReference>
<feature type="domain" description="Manganese/iron superoxide dismutase C-terminal" evidence="8">
    <location>
        <begin position="97"/>
        <end position="196"/>
    </location>
</feature>
<evidence type="ECO:0000259" key="8">
    <source>
        <dbReference type="Pfam" id="PF02777"/>
    </source>
</evidence>
<dbReference type="Pfam" id="PF02777">
    <property type="entry name" value="Sod_Fe_C"/>
    <property type="match status" value="1"/>
</dbReference>
<dbReference type="AlphaFoldDB" id="A0A7C4VTR2"/>
<feature type="binding site" evidence="5">
    <location>
        <position position="167"/>
    </location>
    <ligand>
        <name>Mn(2+)</name>
        <dbReference type="ChEBI" id="CHEBI:29035"/>
    </ligand>
</feature>
<dbReference type="Gene3D" id="3.55.40.20">
    <property type="entry name" value="Iron/manganese superoxide dismutase, C-terminal domain"/>
    <property type="match status" value="1"/>
</dbReference>
<comment type="caution">
    <text evidence="9">The sequence shown here is derived from an EMBL/GenBank/DDBJ whole genome shotgun (WGS) entry which is preliminary data.</text>
</comment>
<gene>
    <name evidence="9" type="ORF">ENT77_05750</name>
</gene>
<dbReference type="Pfam" id="PF00081">
    <property type="entry name" value="Sod_Fe_N"/>
    <property type="match status" value="1"/>
</dbReference>
<comment type="catalytic activity">
    <reaction evidence="6">
        <text>2 superoxide + 2 H(+) = H2O2 + O2</text>
        <dbReference type="Rhea" id="RHEA:20696"/>
        <dbReference type="ChEBI" id="CHEBI:15378"/>
        <dbReference type="ChEBI" id="CHEBI:15379"/>
        <dbReference type="ChEBI" id="CHEBI:16240"/>
        <dbReference type="ChEBI" id="CHEBI:18421"/>
        <dbReference type="EC" id="1.15.1.1"/>
    </reaction>
</comment>
<dbReference type="InterPro" id="IPR036324">
    <property type="entry name" value="Mn/Fe_SOD_N_sf"/>
</dbReference>
<proteinExistence type="inferred from homology"/>
<dbReference type="GO" id="GO:0046872">
    <property type="term" value="F:metal ion binding"/>
    <property type="evidence" value="ECO:0007669"/>
    <property type="project" value="UniProtKB-KW"/>
</dbReference>
<sequence length="209" mass="24751">MFKLPKMSYGYETLEPYIDARTMDVHYNGHHAGYVKNLNAVVERYPELAEKSLVWLLQNLNQFSEDIRVVVQNNGGGHYNHTFWWPQLKKNDGALPRGLLMEYIERGYHGFENFKQIFKQVALSRFGGGWAWAIYEQGKIIIYSTPNQDNPIMKGHLPFLGLDVWEHAYYLKYQNRRDLYIDNFWNVVNWDTVESRFLRVLEGKQPLEI</sequence>
<dbReference type="EC" id="1.15.1.1" evidence="2 6"/>
<dbReference type="PIRSF" id="PIRSF000349">
    <property type="entry name" value="SODismutase"/>
    <property type="match status" value="1"/>
</dbReference>
<dbReference type="InterPro" id="IPR001189">
    <property type="entry name" value="Mn/Fe_SOD"/>
</dbReference>
<dbReference type="InterPro" id="IPR036314">
    <property type="entry name" value="SOD_C_sf"/>
</dbReference>
<feature type="domain" description="Manganese/iron superoxide dismutase N-terminal" evidence="7">
    <location>
        <begin position="2"/>
        <end position="88"/>
    </location>
</feature>
<dbReference type="PRINTS" id="PR01703">
    <property type="entry name" value="MNSODISMTASE"/>
</dbReference>
<evidence type="ECO:0000256" key="3">
    <source>
        <dbReference type="ARBA" id="ARBA00022723"/>
    </source>
</evidence>
<evidence type="ECO:0000256" key="1">
    <source>
        <dbReference type="ARBA" id="ARBA00008714"/>
    </source>
</evidence>
<dbReference type="SUPFAM" id="SSF46609">
    <property type="entry name" value="Fe,Mn superoxide dismutase (SOD), N-terminal domain"/>
    <property type="match status" value="1"/>
</dbReference>
<keyword evidence="4 6" id="KW-0560">Oxidoreductase</keyword>
<feature type="binding site" evidence="5">
    <location>
        <position position="163"/>
    </location>
    <ligand>
        <name>Mn(2+)</name>
        <dbReference type="ChEBI" id="CHEBI:29035"/>
    </ligand>
</feature>
<dbReference type="PROSITE" id="PS00088">
    <property type="entry name" value="SOD_MN"/>
    <property type="match status" value="1"/>
</dbReference>
<feature type="binding site" evidence="5">
    <location>
        <position position="81"/>
    </location>
    <ligand>
        <name>Mn(2+)</name>
        <dbReference type="ChEBI" id="CHEBI:29035"/>
    </ligand>
</feature>
<evidence type="ECO:0000256" key="4">
    <source>
        <dbReference type="ARBA" id="ARBA00023002"/>
    </source>
</evidence>
<evidence type="ECO:0000256" key="5">
    <source>
        <dbReference type="PIRSR" id="PIRSR000349-1"/>
    </source>
</evidence>
<evidence type="ECO:0000259" key="7">
    <source>
        <dbReference type="Pfam" id="PF00081"/>
    </source>
</evidence>
<accession>A0A7C4VTR2</accession>
<organism evidence="9">
    <name type="scientific">Fervidobacterium thailandense</name>
    <dbReference type="NCBI Taxonomy" id="1008305"/>
    <lineage>
        <taxon>Bacteria</taxon>
        <taxon>Thermotogati</taxon>
        <taxon>Thermotogota</taxon>
        <taxon>Thermotogae</taxon>
        <taxon>Thermotogales</taxon>
        <taxon>Fervidobacteriaceae</taxon>
        <taxon>Fervidobacterium</taxon>
    </lineage>
</organism>
<dbReference type="InterPro" id="IPR019831">
    <property type="entry name" value="Mn/Fe_SOD_N"/>
</dbReference>
<dbReference type="SUPFAM" id="SSF54719">
    <property type="entry name" value="Fe,Mn superoxide dismutase (SOD), C-terminal domain"/>
    <property type="match status" value="1"/>
</dbReference>
<dbReference type="InterPro" id="IPR019832">
    <property type="entry name" value="Mn/Fe_SOD_C"/>
</dbReference>
<dbReference type="PANTHER" id="PTHR43595">
    <property type="entry name" value="37S RIBOSOMAL PROTEIN S26, MITOCHONDRIAL"/>
    <property type="match status" value="1"/>
</dbReference>
<feature type="binding site" evidence="5">
    <location>
        <position position="26"/>
    </location>
    <ligand>
        <name>Mn(2+)</name>
        <dbReference type="ChEBI" id="CHEBI:29035"/>
    </ligand>
</feature>
<reference evidence="9" key="1">
    <citation type="journal article" date="2020" name="mSystems">
        <title>Genome- and Community-Level Interaction Insights into Carbon Utilization and Element Cycling Functions of Hydrothermarchaeota in Hydrothermal Sediment.</title>
        <authorList>
            <person name="Zhou Z."/>
            <person name="Liu Y."/>
            <person name="Xu W."/>
            <person name="Pan J."/>
            <person name="Luo Z.H."/>
            <person name="Li M."/>
        </authorList>
    </citation>
    <scope>NUCLEOTIDE SEQUENCE [LARGE SCALE GENOMIC DNA]</scope>
    <source>
        <strain evidence="9">SpSt-609</strain>
    </source>
</reference>
<dbReference type="Gene3D" id="1.10.287.990">
    <property type="entry name" value="Fe,Mn superoxide dismutase (SOD) domain"/>
    <property type="match status" value="1"/>
</dbReference>
<name>A0A7C4VTR2_9BACT</name>
<comment type="function">
    <text evidence="6">Destroys radicals which are normally produced within the cells and which are toxic to biological systems.</text>
</comment>
<evidence type="ECO:0000256" key="6">
    <source>
        <dbReference type="RuleBase" id="RU000414"/>
    </source>
</evidence>
<dbReference type="PANTHER" id="PTHR43595:SF2">
    <property type="entry name" value="SMALL RIBOSOMAL SUBUNIT PROTEIN MS42"/>
    <property type="match status" value="1"/>
</dbReference>
<keyword evidence="3 5" id="KW-0479">Metal-binding</keyword>
<evidence type="ECO:0000256" key="2">
    <source>
        <dbReference type="ARBA" id="ARBA00012682"/>
    </source>
</evidence>
<dbReference type="GO" id="GO:0004784">
    <property type="term" value="F:superoxide dismutase activity"/>
    <property type="evidence" value="ECO:0007669"/>
    <property type="project" value="UniProtKB-EC"/>
</dbReference>
<comment type="similarity">
    <text evidence="1 6">Belongs to the iron/manganese superoxide dismutase family.</text>
</comment>
<dbReference type="InterPro" id="IPR019833">
    <property type="entry name" value="Mn/Fe_SOD_BS"/>
</dbReference>
<dbReference type="EMBL" id="DSZY01000028">
    <property type="protein sequence ID" value="HGU40684.1"/>
    <property type="molecule type" value="Genomic_DNA"/>
</dbReference>